<dbReference type="PROSITE" id="PS51219">
    <property type="entry name" value="DPCK"/>
    <property type="match status" value="1"/>
</dbReference>
<dbReference type="Gene3D" id="3.40.50.300">
    <property type="entry name" value="P-loop containing nucleotide triphosphate hydrolases"/>
    <property type="match status" value="1"/>
</dbReference>
<keyword evidence="5" id="KW-1185">Reference proteome</keyword>
<dbReference type="EC" id="2.7.1.24" evidence="3"/>
<gene>
    <name evidence="4" type="primary">coaE</name>
    <name evidence="4" type="ORF">CJF60_03220</name>
</gene>
<dbReference type="SUPFAM" id="SSF52540">
    <property type="entry name" value="P-loop containing nucleoside triphosphate hydrolases"/>
    <property type="match status" value="1"/>
</dbReference>
<dbReference type="RefSeq" id="WP_084231945.1">
    <property type="nucleotide sequence ID" value="NZ_FWXE01000002.1"/>
</dbReference>
<keyword evidence="1" id="KW-0547">Nucleotide-binding</keyword>
<dbReference type="InterPro" id="IPR001977">
    <property type="entry name" value="Depp_CoAkinase"/>
</dbReference>
<evidence type="ECO:0000313" key="4">
    <source>
        <dbReference type="EMBL" id="PAF54725.1"/>
    </source>
</evidence>
<sequence length="178" mass="21045">MKAITGKAFSGKSYFANQLRELGFKVLIGDEFYRSNYMANQPSYNAIKSELGSEFVTETEVDRQKLRDWLLADLTNLDKLSKVVHPYLYEHLKSNYYDFVEIADINNKNFNFFALFSKIYVLNVNDQQRQKHIKNRNVNKSQIELFEAINRAFSNENVVNISYEERQNPEFLKQFLKK</sequence>
<proteinExistence type="predicted"/>
<reference evidence="4" key="1">
    <citation type="submission" date="2017-08" db="EMBL/GenBank/DDBJ databases">
        <authorList>
            <person name="Alvarez-Ponce D."/>
            <person name="Weitzman C.L."/>
            <person name="Tillett R.L."/>
            <person name="Sandmeier F.C."/>
            <person name="Tracy C.R."/>
        </authorList>
    </citation>
    <scope>NUCLEOTIDE SEQUENCE [LARGE SCALE GENOMIC DNA]</scope>
    <source>
        <strain evidence="4">PS6</strain>
    </source>
</reference>
<name>A0ABX4H4B4_9BACT</name>
<keyword evidence="4" id="KW-0808">Transferase</keyword>
<dbReference type="GO" id="GO:0016301">
    <property type="term" value="F:kinase activity"/>
    <property type="evidence" value="ECO:0007669"/>
    <property type="project" value="UniProtKB-KW"/>
</dbReference>
<dbReference type="CDD" id="cd02022">
    <property type="entry name" value="DPCK"/>
    <property type="match status" value="1"/>
</dbReference>
<protein>
    <recommendedName>
        <fullName evidence="3">Dephospho-CoA kinase</fullName>
        <ecNumber evidence="3">2.7.1.24</ecNumber>
    </recommendedName>
</protein>
<accession>A0ABX4H4B4</accession>
<dbReference type="Pfam" id="PF01121">
    <property type="entry name" value="CoaE"/>
    <property type="match status" value="1"/>
</dbReference>
<keyword evidence="4" id="KW-0418">Kinase</keyword>
<comment type="caution">
    <text evidence="4">The sequence shown here is derived from an EMBL/GenBank/DDBJ whole genome shotgun (WGS) entry which is preliminary data.</text>
</comment>
<dbReference type="InterPro" id="IPR027417">
    <property type="entry name" value="P-loop_NTPase"/>
</dbReference>
<dbReference type="Proteomes" id="UP000217033">
    <property type="component" value="Unassembled WGS sequence"/>
</dbReference>
<dbReference type="EMBL" id="NQMN01000002">
    <property type="protein sequence ID" value="PAF54725.1"/>
    <property type="molecule type" value="Genomic_DNA"/>
</dbReference>
<evidence type="ECO:0000256" key="3">
    <source>
        <dbReference type="NCBIfam" id="TIGR00152"/>
    </source>
</evidence>
<evidence type="ECO:0000256" key="2">
    <source>
        <dbReference type="ARBA" id="ARBA00022840"/>
    </source>
</evidence>
<keyword evidence="2" id="KW-0067">ATP-binding</keyword>
<organism evidence="4 5">
    <name type="scientific">Mycoplasmopsis agassizii</name>
    <dbReference type="NCBI Taxonomy" id="33922"/>
    <lineage>
        <taxon>Bacteria</taxon>
        <taxon>Bacillati</taxon>
        <taxon>Mycoplasmatota</taxon>
        <taxon>Mycoplasmoidales</taxon>
        <taxon>Metamycoplasmataceae</taxon>
        <taxon>Mycoplasmopsis</taxon>
    </lineage>
</organism>
<evidence type="ECO:0000313" key="5">
    <source>
        <dbReference type="Proteomes" id="UP000217033"/>
    </source>
</evidence>
<dbReference type="NCBIfam" id="TIGR00152">
    <property type="entry name" value="dephospho-CoA kinase"/>
    <property type="match status" value="1"/>
</dbReference>
<evidence type="ECO:0000256" key="1">
    <source>
        <dbReference type="ARBA" id="ARBA00022741"/>
    </source>
</evidence>